<dbReference type="PANTHER" id="PTHR23354">
    <property type="entry name" value="NUCLEOLAR PROTEIN 7/ESTROGEN RECEPTOR COACTIVATOR-RELATED"/>
    <property type="match status" value="1"/>
</dbReference>
<evidence type="ECO:0000313" key="2">
    <source>
        <dbReference type="EMBL" id="KAL1496334.1"/>
    </source>
</evidence>
<keyword evidence="3" id="KW-1185">Reference proteome</keyword>
<comment type="caution">
    <text evidence="2">The sequence shown here is derived from an EMBL/GenBank/DDBJ whole genome shotgun (WGS) entry which is preliminary data.</text>
</comment>
<evidence type="ECO:0000313" key="3">
    <source>
        <dbReference type="Proteomes" id="UP001515480"/>
    </source>
</evidence>
<protein>
    <recommendedName>
        <fullName evidence="1">TLDc domain-containing protein</fullName>
    </recommendedName>
</protein>
<reference evidence="2 3" key="1">
    <citation type="journal article" date="2024" name="Science">
        <title>Giant polyketide synthase enzymes in the biosynthesis of giant marine polyether toxins.</title>
        <authorList>
            <person name="Fallon T.R."/>
            <person name="Shende V.V."/>
            <person name="Wierzbicki I.H."/>
            <person name="Pendleton A.L."/>
            <person name="Watervoot N.F."/>
            <person name="Auber R.P."/>
            <person name="Gonzalez D.J."/>
            <person name="Wisecaver J.H."/>
            <person name="Moore B.S."/>
        </authorList>
    </citation>
    <scope>NUCLEOTIDE SEQUENCE [LARGE SCALE GENOMIC DNA]</scope>
    <source>
        <strain evidence="2 3">12B1</strain>
    </source>
</reference>
<dbReference type="InterPro" id="IPR006571">
    <property type="entry name" value="TLDc_dom"/>
</dbReference>
<evidence type="ECO:0000259" key="1">
    <source>
        <dbReference type="PROSITE" id="PS51886"/>
    </source>
</evidence>
<sequence>MGNSASAPPPLYPQPAPETLFEPYELVALRNCFTLLAQGPNSTLTADSFRAFPPILPWLSFLDAVCAADPVGDDHCGAFLAVLARCCKASKSDRLQALARLYANAHSGLLSRGAVQALIAHSLAAARVRDSLLDEDVDAAASAASDATLARRMVGVDEWVEWASEQLPTLVHVLPTFLLEFLCAVGRLAEHGHEGALERARADLTVRAAMRPVGEPVLLGASPSVEGKLLSPGAAWLVALAIGPAAEPREWKCLYTSASHGLSMNRFVTHCADYGGPSVLIAATTSGEVFGAYIDSPLKPGDAFFGGRSCFVFQLAPTFHVYRSSAIGNNFCLFSPRLTGQLRGFEYIGGGGVDRLGFGGAVDNLRMSFEKDLHTLHWNNSGLSRDAHPWAAGSLVAGSRSVAVLELYGCGGRDADLVQEERRKVRLSDMEKSVKIDRASGMGALTEQAKQDQFILESAGAHTFYSDQLEKLSLQE</sequence>
<dbReference type="PANTHER" id="PTHR23354:SF108">
    <property type="entry name" value="RE10231P"/>
    <property type="match status" value="1"/>
</dbReference>
<feature type="domain" description="TLDc" evidence="1">
    <location>
        <begin position="228"/>
        <end position="393"/>
    </location>
</feature>
<dbReference type="AlphaFoldDB" id="A0AB34IER3"/>
<name>A0AB34IER3_PRYPA</name>
<gene>
    <name evidence="2" type="ORF">AB1Y20_016290</name>
</gene>
<dbReference type="Proteomes" id="UP001515480">
    <property type="component" value="Unassembled WGS sequence"/>
</dbReference>
<organism evidence="2 3">
    <name type="scientific">Prymnesium parvum</name>
    <name type="common">Toxic golden alga</name>
    <dbReference type="NCBI Taxonomy" id="97485"/>
    <lineage>
        <taxon>Eukaryota</taxon>
        <taxon>Haptista</taxon>
        <taxon>Haptophyta</taxon>
        <taxon>Prymnesiophyceae</taxon>
        <taxon>Prymnesiales</taxon>
        <taxon>Prymnesiaceae</taxon>
        <taxon>Prymnesium</taxon>
    </lineage>
</organism>
<dbReference type="SMART" id="SM00584">
    <property type="entry name" value="TLDc"/>
    <property type="match status" value="1"/>
</dbReference>
<accession>A0AB34IER3</accession>
<dbReference type="EMBL" id="JBGBPQ010000029">
    <property type="protein sequence ID" value="KAL1496334.1"/>
    <property type="molecule type" value="Genomic_DNA"/>
</dbReference>
<dbReference type="PROSITE" id="PS51886">
    <property type="entry name" value="TLDC"/>
    <property type="match status" value="1"/>
</dbReference>
<dbReference type="Pfam" id="PF07534">
    <property type="entry name" value="TLD"/>
    <property type="match status" value="1"/>
</dbReference>
<proteinExistence type="predicted"/>